<proteinExistence type="predicted"/>
<dbReference type="Proteomes" id="UP000288805">
    <property type="component" value="Unassembled WGS sequence"/>
</dbReference>
<accession>A0A438KIN9</accession>
<evidence type="ECO:0000313" key="2">
    <source>
        <dbReference type="Proteomes" id="UP000288805"/>
    </source>
</evidence>
<comment type="caution">
    <text evidence="1">The sequence shown here is derived from an EMBL/GenBank/DDBJ whole genome shotgun (WGS) entry which is preliminary data.</text>
</comment>
<protein>
    <submittedName>
        <fullName evidence="1">Uncharacterized protein</fullName>
    </submittedName>
</protein>
<reference evidence="1 2" key="1">
    <citation type="journal article" date="2018" name="PLoS Genet.">
        <title>Population sequencing reveals clonal diversity and ancestral inbreeding in the grapevine cultivar Chardonnay.</title>
        <authorList>
            <person name="Roach M.J."/>
            <person name="Johnson D.L."/>
            <person name="Bohlmann J."/>
            <person name="van Vuuren H.J."/>
            <person name="Jones S.J."/>
            <person name="Pretorius I.S."/>
            <person name="Schmidt S.A."/>
            <person name="Borneman A.R."/>
        </authorList>
    </citation>
    <scope>NUCLEOTIDE SEQUENCE [LARGE SCALE GENOMIC DNA]</scope>
    <source>
        <strain evidence="2">cv. Chardonnay</strain>
        <tissue evidence="1">Leaf</tissue>
    </source>
</reference>
<name>A0A438KIN9_VITVI</name>
<sequence>MALLVRSLLRRSSSPSSSNPFSGGVGGAVWRRWMSQEAAGYHLSGGPAHMRGAVFWEVNRPLTIEDFHMPRPKAGEVLIKTKGQISTPLHYVLFLFFSPEISEMIGLEFE</sequence>
<gene>
    <name evidence="1" type="ORF">CK203_002239</name>
</gene>
<dbReference type="EMBL" id="QGNW01000005">
    <property type="protein sequence ID" value="RVX21058.1"/>
    <property type="molecule type" value="Genomic_DNA"/>
</dbReference>
<evidence type="ECO:0000313" key="1">
    <source>
        <dbReference type="EMBL" id="RVX21058.1"/>
    </source>
</evidence>
<dbReference type="Gene3D" id="3.90.180.10">
    <property type="entry name" value="Medium-chain alcohol dehydrogenases, catalytic domain"/>
    <property type="match status" value="1"/>
</dbReference>
<organism evidence="1 2">
    <name type="scientific">Vitis vinifera</name>
    <name type="common">Grape</name>
    <dbReference type="NCBI Taxonomy" id="29760"/>
    <lineage>
        <taxon>Eukaryota</taxon>
        <taxon>Viridiplantae</taxon>
        <taxon>Streptophyta</taxon>
        <taxon>Embryophyta</taxon>
        <taxon>Tracheophyta</taxon>
        <taxon>Spermatophyta</taxon>
        <taxon>Magnoliopsida</taxon>
        <taxon>eudicotyledons</taxon>
        <taxon>Gunneridae</taxon>
        <taxon>Pentapetalae</taxon>
        <taxon>rosids</taxon>
        <taxon>Vitales</taxon>
        <taxon>Vitaceae</taxon>
        <taxon>Viteae</taxon>
        <taxon>Vitis</taxon>
    </lineage>
</organism>
<dbReference type="AlphaFoldDB" id="A0A438KIN9"/>
<dbReference type="InterPro" id="IPR011032">
    <property type="entry name" value="GroES-like_sf"/>
</dbReference>
<dbReference type="SUPFAM" id="SSF50129">
    <property type="entry name" value="GroES-like"/>
    <property type="match status" value="1"/>
</dbReference>